<accession>A0A812HD13</accession>
<evidence type="ECO:0000313" key="2">
    <source>
        <dbReference type="EMBL" id="CAE6948789.1"/>
    </source>
</evidence>
<feature type="region of interest" description="Disordered" evidence="1">
    <location>
        <begin position="103"/>
        <end position="128"/>
    </location>
</feature>
<keyword evidence="3" id="KW-1185">Reference proteome</keyword>
<feature type="compositionally biased region" description="Basic and acidic residues" evidence="1">
    <location>
        <begin position="103"/>
        <end position="113"/>
    </location>
</feature>
<organism evidence="2 3">
    <name type="scientific">Symbiodinium natans</name>
    <dbReference type="NCBI Taxonomy" id="878477"/>
    <lineage>
        <taxon>Eukaryota</taxon>
        <taxon>Sar</taxon>
        <taxon>Alveolata</taxon>
        <taxon>Dinophyceae</taxon>
        <taxon>Suessiales</taxon>
        <taxon>Symbiodiniaceae</taxon>
        <taxon>Symbiodinium</taxon>
    </lineage>
</organism>
<protein>
    <submittedName>
        <fullName evidence="2">PrlC protein</fullName>
    </submittedName>
</protein>
<name>A0A812HD13_9DINO</name>
<evidence type="ECO:0000256" key="1">
    <source>
        <dbReference type="SAM" id="MobiDB-lite"/>
    </source>
</evidence>
<gene>
    <name evidence="2" type="primary">prlC</name>
    <name evidence="2" type="ORF">SNAT2548_LOCUS1493</name>
</gene>
<dbReference type="AlphaFoldDB" id="A0A812HD13"/>
<dbReference type="Proteomes" id="UP000604046">
    <property type="component" value="Unassembled WGS sequence"/>
</dbReference>
<sequence length="157" mass="17531">MAPSRGPLEEAMKAKLRQMQVARDADLGRLQDQLSANLATVQNRDEELMAAEARLQAWTMEAAQLRSSAQGEEQLRANCEQQSAVLRSKLEQAFASHAQLETQLHDSQRRLEEEATAAQRRKAGEDRMREELLQADDITSDCPTMLCVRHSANAGIT</sequence>
<reference evidence="2" key="1">
    <citation type="submission" date="2021-02" db="EMBL/GenBank/DDBJ databases">
        <authorList>
            <person name="Dougan E. K."/>
            <person name="Rhodes N."/>
            <person name="Thang M."/>
            <person name="Chan C."/>
        </authorList>
    </citation>
    <scope>NUCLEOTIDE SEQUENCE</scope>
</reference>
<dbReference type="OrthoDB" id="426292at2759"/>
<evidence type="ECO:0000313" key="3">
    <source>
        <dbReference type="Proteomes" id="UP000604046"/>
    </source>
</evidence>
<dbReference type="EMBL" id="CAJNDS010000083">
    <property type="protein sequence ID" value="CAE6948789.1"/>
    <property type="molecule type" value="Genomic_DNA"/>
</dbReference>
<comment type="caution">
    <text evidence="2">The sequence shown here is derived from an EMBL/GenBank/DDBJ whole genome shotgun (WGS) entry which is preliminary data.</text>
</comment>
<proteinExistence type="predicted"/>